<dbReference type="PRINTS" id="PR00087">
    <property type="entry name" value="LIPOXYGENASE"/>
</dbReference>
<dbReference type="EC" id="1.13.11.-" evidence="12"/>
<dbReference type="SUPFAM" id="SSF48484">
    <property type="entry name" value="Lipoxigenase"/>
    <property type="match status" value="1"/>
</dbReference>
<evidence type="ECO:0000256" key="5">
    <source>
        <dbReference type="ARBA" id="ARBA00022767"/>
    </source>
</evidence>
<comment type="caution">
    <text evidence="11">Lacks conserved residue(s) required for the propagation of feature annotation.</text>
</comment>
<protein>
    <recommendedName>
        <fullName evidence="12">Lipoxygenase</fullName>
        <ecNumber evidence="12">1.13.11.-</ecNumber>
    </recommendedName>
</protein>
<dbReference type="PANTHER" id="PTHR11771">
    <property type="entry name" value="LIPOXYGENASE"/>
    <property type="match status" value="1"/>
</dbReference>
<proteinExistence type="inferred from homology"/>
<keyword evidence="7" id="KW-0223">Dioxygenase</keyword>
<evidence type="ECO:0000256" key="6">
    <source>
        <dbReference type="ARBA" id="ARBA00022832"/>
    </source>
</evidence>
<evidence type="ECO:0000256" key="9">
    <source>
        <dbReference type="ARBA" id="ARBA00023098"/>
    </source>
</evidence>
<dbReference type="InterPro" id="IPR013819">
    <property type="entry name" value="LipOase_C"/>
</dbReference>
<evidence type="ECO:0000256" key="11">
    <source>
        <dbReference type="PROSITE-ProRule" id="PRU00152"/>
    </source>
</evidence>
<dbReference type="Gene3D" id="3.10.450.60">
    <property type="match status" value="1"/>
</dbReference>
<keyword evidence="4" id="KW-0479">Metal-binding</keyword>
<keyword evidence="8" id="KW-0560">Oxidoreductase</keyword>
<comment type="similarity">
    <text evidence="1 12">Belongs to the lipoxygenase family.</text>
</comment>
<comment type="pathway">
    <text evidence="12">Lipid metabolism; oxylipin biosynthesis.</text>
</comment>
<dbReference type="Gene3D" id="4.10.375.10">
    <property type="entry name" value="Lipoxygenase-1, Domain 2"/>
    <property type="match status" value="1"/>
</dbReference>
<comment type="subunit">
    <text evidence="2">Monomer.</text>
</comment>
<keyword evidence="10 12" id="KW-0275">Fatty acid biosynthesis</keyword>
<dbReference type="GO" id="GO:0006633">
    <property type="term" value="P:fatty acid biosynthetic process"/>
    <property type="evidence" value="ECO:0007669"/>
    <property type="project" value="UniProtKB-KW"/>
</dbReference>
<keyword evidence="6" id="KW-0276">Fatty acid metabolism</keyword>
<dbReference type="PROSITE" id="PS50095">
    <property type="entry name" value="PLAT"/>
    <property type="match status" value="1"/>
</dbReference>
<evidence type="ECO:0000256" key="7">
    <source>
        <dbReference type="ARBA" id="ARBA00022964"/>
    </source>
</evidence>
<dbReference type="SUPFAM" id="SSF49723">
    <property type="entry name" value="Lipase/lipooxygenase domain (PLAT/LH2 domain)"/>
    <property type="match status" value="1"/>
</dbReference>
<dbReference type="GO" id="GO:0051213">
    <property type="term" value="F:dioxygenase activity"/>
    <property type="evidence" value="ECO:0007669"/>
    <property type="project" value="UniProtKB-KW"/>
</dbReference>
<reference evidence="16" key="1">
    <citation type="submission" date="2024-07" db="EMBL/GenBank/DDBJ databases">
        <title>Two chromosome-level genome assemblies of Korean endemic species Abeliophyllum distichum and Forsythia ovata (Oleaceae).</title>
        <authorList>
            <person name="Jang H."/>
        </authorList>
    </citation>
    <scope>NUCLEOTIDE SEQUENCE [LARGE SCALE GENOMIC DNA]</scope>
</reference>
<feature type="domain" description="PLAT" evidence="13">
    <location>
        <begin position="40"/>
        <end position="165"/>
    </location>
</feature>
<dbReference type="InterPro" id="IPR001024">
    <property type="entry name" value="PLAT/LH2_dom"/>
</dbReference>
<feature type="domain" description="Lipoxygenase" evidence="14">
    <location>
        <begin position="168"/>
        <end position="863"/>
    </location>
</feature>
<keyword evidence="3 12" id="KW-0444">Lipid biosynthesis</keyword>
<dbReference type="PRINTS" id="PR00468">
    <property type="entry name" value="PLTLPOXGNASE"/>
</dbReference>
<dbReference type="Gene3D" id="1.20.245.10">
    <property type="entry name" value="Lipoxygenase-1, Domain 5"/>
    <property type="match status" value="1"/>
</dbReference>
<dbReference type="Proteomes" id="UP001604277">
    <property type="component" value="Unassembled WGS sequence"/>
</dbReference>
<evidence type="ECO:0000256" key="10">
    <source>
        <dbReference type="ARBA" id="ARBA00023160"/>
    </source>
</evidence>
<dbReference type="SMART" id="SM00308">
    <property type="entry name" value="LH2"/>
    <property type="match status" value="1"/>
</dbReference>
<dbReference type="AlphaFoldDB" id="A0ABD1RMP1"/>
<evidence type="ECO:0000256" key="1">
    <source>
        <dbReference type="ARBA" id="ARBA00009419"/>
    </source>
</evidence>
<evidence type="ECO:0000313" key="16">
    <source>
        <dbReference type="Proteomes" id="UP001604277"/>
    </source>
</evidence>
<dbReference type="InterPro" id="IPR036392">
    <property type="entry name" value="PLAT/LH2_dom_sf"/>
</dbReference>
<dbReference type="InterPro" id="IPR036226">
    <property type="entry name" value="LipOase_C_sf"/>
</dbReference>
<dbReference type="Gene3D" id="4.10.372.10">
    <property type="entry name" value="Lipoxygenase-1, Domain 3"/>
    <property type="match status" value="1"/>
</dbReference>
<dbReference type="PROSITE" id="PS51393">
    <property type="entry name" value="LIPOXYGENASE_3"/>
    <property type="match status" value="1"/>
</dbReference>
<keyword evidence="9" id="KW-0443">Lipid metabolism</keyword>
<evidence type="ECO:0000256" key="4">
    <source>
        <dbReference type="ARBA" id="ARBA00022723"/>
    </source>
</evidence>
<dbReference type="InterPro" id="IPR001246">
    <property type="entry name" value="LipOase_plant"/>
</dbReference>
<keyword evidence="5 12" id="KW-0925">Oxylipin biosynthesis</keyword>
<accession>A0ABD1RMP1</accession>
<dbReference type="Pfam" id="PF00305">
    <property type="entry name" value="Lipoxygenase"/>
    <property type="match status" value="1"/>
</dbReference>
<dbReference type="Pfam" id="PF01477">
    <property type="entry name" value="PLAT"/>
    <property type="match status" value="1"/>
</dbReference>
<evidence type="ECO:0000313" key="15">
    <source>
        <dbReference type="EMBL" id="KAL2488364.1"/>
    </source>
</evidence>
<evidence type="ECO:0000259" key="14">
    <source>
        <dbReference type="PROSITE" id="PS51393"/>
    </source>
</evidence>
<dbReference type="EMBL" id="JBFOLJ010000012">
    <property type="protein sequence ID" value="KAL2488364.1"/>
    <property type="molecule type" value="Genomic_DNA"/>
</dbReference>
<keyword evidence="16" id="KW-1185">Reference proteome</keyword>
<dbReference type="InterPro" id="IPR020834">
    <property type="entry name" value="LipOase_CS"/>
</dbReference>
<evidence type="ECO:0000256" key="2">
    <source>
        <dbReference type="ARBA" id="ARBA00011245"/>
    </source>
</evidence>
<dbReference type="InterPro" id="IPR027433">
    <property type="entry name" value="Lipoxygenase_dom_3"/>
</dbReference>
<sequence>MPRQGGLCSSIIDCLNSFQGSINVHDVYSSRHPKQNIIYGEIIIQLYPGQSGPGKAASVQLYSSSEIDLDTRIGKLSQKIYLKNGKIGKGMHNENGVKTKRYILECSVEPDFGSPGAFLIKNEDKHKFFLQSVSLRVCYDQIIHFECNSWIHPINLTKKDRIFFPNTCYLPNQTPDGLVELRKEELIRLRGDGTGERKEWDRIYDYDYYNDLGNPDKGLEYIRPILGGSQSYPYPLRLRTGRPSSNHDFRTESRPESFNIDIYAPPDERFSPKKLSELISNVIQAAMRLVIPEAKAMFKEGSSHFESFNEIAQLFTSTRDQGEEESVVKNLKQAVPDDLRKKIKQVIKKNPVKFPLPEIIAGNKFVWMDDDEFGRQMLSGINPTVIQCLQRFPPKSSKGVKSSIKQSDIEHKLDSRTVQEAMNQGRIFILDHHDYLMPFLSRINTEGICAYASRTLLFLRSDATLKPLAIELSLPSSIPHKEINRVFCPATNGTEAALWQLAKAHVLANDTVHHQLINHWLKTHAVIEPFIIATRRQLSVMHPIHRLLHPHFKDTIQVNALARSMVINAGGILEKMLFSGPISMELSSALYKKWRFHELSLPEDLIKRGMAIYNENRPAGVQLLFEDYPYGADGLDIWTAIENWVTEFCSYFYKDDASVSSDHEIQNWWSEIRNVGHGDKRNETWWYSLTTLRDVKQVLTTLIWTVSAFHAAVNFGQYVYASYPPNRPTSCRKFIPIEGTREFAEFLRDPDKFYLNMLPKRSEMTLSIALVEVLSRYMSDDVNLGQELSPKWIDDQRIHQSFKKFAAELQEVENKIRKRNRDPNLKNRQGPAKIEYELLYPGTSNMGSQGGITGRGIPNSISI</sequence>
<evidence type="ECO:0000259" key="13">
    <source>
        <dbReference type="PROSITE" id="PS50095"/>
    </source>
</evidence>
<dbReference type="InterPro" id="IPR000907">
    <property type="entry name" value="LipOase"/>
</dbReference>
<comment type="caution">
    <text evidence="15">The sequence shown here is derived from an EMBL/GenBank/DDBJ whole genome shotgun (WGS) entry which is preliminary data.</text>
</comment>
<name>A0ABD1RMP1_9LAMI</name>
<dbReference type="GO" id="GO:0031408">
    <property type="term" value="P:oxylipin biosynthetic process"/>
    <property type="evidence" value="ECO:0007669"/>
    <property type="project" value="UniProtKB-UniRule"/>
</dbReference>
<evidence type="ECO:0000256" key="12">
    <source>
        <dbReference type="RuleBase" id="RU003975"/>
    </source>
</evidence>
<dbReference type="Gene3D" id="2.60.60.20">
    <property type="entry name" value="PLAT/LH2 domain"/>
    <property type="match status" value="1"/>
</dbReference>
<dbReference type="GO" id="GO:0046872">
    <property type="term" value="F:metal ion binding"/>
    <property type="evidence" value="ECO:0007669"/>
    <property type="project" value="UniProtKB-UniRule"/>
</dbReference>
<dbReference type="PROSITE" id="PS00081">
    <property type="entry name" value="LIPOXYGENASE_2"/>
    <property type="match status" value="1"/>
</dbReference>
<comment type="function">
    <text evidence="12">Plant lipoxygenase may be involved in a number of diverse aspects of plant physiology including growth and development, pest resistance, and senescence or responses to wounding.</text>
</comment>
<gene>
    <name evidence="15" type="ORF">Fot_41656</name>
</gene>
<evidence type="ECO:0000256" key="3">
    <source>
        <dbReference type="ARBA" id="ARBA00022516"/>
    </source>
</evidence>
<evidence type="ECO:0000256" key="8">
    <source>
        <dbReference type="ARBA" id="ARBA00023002"/>
    </source>
</evidence>
<organism evidence="15 16">
    <name type="scientific">Forsythia ovata</name>
    <dbReference type="NCBI Taxonomy" id="205694"/>
    <lineage>
        <taxon>Eukaryota</taxon>
        <taxon>Viridiplantae</taxon>
        <taxon>Streptophyta</taxon>
        <taxon>Embryophyta</taxon>
        <taxon>Tracheophyta</taxon>
        <taxon>Spermatophyta</taxon>
        <taxon>Magnoliopsida</taxon>
        <taxon>eudicotyledons</taxon>
        <taxon>Gunneridae</taxon>
        <taxon>Pentapetalae</taxon>
        <taxon>asterids</taxon>
        <taxon>lamiids</taxon>
        <taxon>Lamiales</taxon>
        <taxon>Oleaceae</taxon>
        <taxon>Forsythieae</taxon>
        <taxon>Forsythia</taxon>
    </lineage>
</organism>